<evidence type="ECO:0000313" key="2">
    <source>
        <dbReference type="Proteomes" id="UP000036923"/>
    </source>
</evidence>
<dbReference type="InterPro" id="IPR018247">
    <property type="entry name" value="EF_Hand_1_Ca_BS"/>
</dbReference>
<name>A0A0L6JP96_9FIRM</name>
<evidence type="ECO:0000313" key="1">
    <source>
        <dbReference type="EMBL" id="KNY27604.1"/>
    </source>
</evidence>
<dbReference type="GO" id="GO:0004553">
    <property type="term" value="F:hydrolase activity, hydrolyzing O-glycosyl compounds"/>
    <property type="evidence" value="ECO:0007669"/>
    <property type="project" value="InterPro"/>
</dbReference>
<dbReference type="Proteomes" id="UP000036923">
    <property type="component" value="Unassembled WGS sequence"/>
</dbReference>
<dbReference type="EMBL" id="LGTC01000001">
    <property type="protein sequence ID" value="KNY27604.1"/>
    <property type="molecule type" value="Genomic_DNA"/>
</dbReference>
<dbReference type="SUPFAM" id="SSF49464">
    <property type="entry name" value="Carboxypeptidase regulatory domain-like"/>
    <property type="match status" value="1"/>
</dbReference>
<dbReference type="InterPro" id="IPR008969">
    <property type="entry name" value="CarboxyPept-like_regulatory"/>
</dbReference>
<organism evidence="1 2">
    <name type="scientific">Pseudobacteroides cellulosolvens ATCC 35603 = DSM 2933</name>
    <dbReference type="NCBI Taxonomy" id="398512"/>
    <lineage>
        <taxon>Bacteria</taxon>
        <taxon>Bacillati</taxon>
        <taxon>Bacillota</taxon>
        <taxon>Clostridia</taxon>
        <taxon>Eubacteriales</taxon>
        <taxon>Oscillospiraceae</taxon>
        <taxon>Pseudobacteroides</taxon>
    </lineage>
</organism>
<dbReference type="Gene3D" id="2.60.40.4130">
    <property type="match status" value="1"/>
</dbReference>
<accession>A0A0L6JP96</accession>
<dbReference type="InterPro" id="IPR002105">
    <property type="entry name" value="Dockerin_1_rpt"/>
</dbReference>
<protein>
    <recommendedName>
        <fullName evidence="3">Dockerin domain-containing protein</fullName>
    </recommendedName>
</protein>
<dbReference type="RefSeq" id="WP_036945157.1">
    <property type="nucleotide sequence ID" value="NZ_JQKC01000044.1"/>
</dbReference>
<dbReference type="PROSITE" id="PS00626">
    <property type="entry name" value="RCC1_2"/>
    <property type="match status" value="1"/>
</dbReference>
<gene>
    <name evidence="1" type="ORF">Bccel_2875</name>
</gene>
<dbReference type="PROSITE" id="PS00018">
    <property type="entry name" value="EF_HAND_1"/>
    <property type="match status" value="1"/>
</dbReference>
<dbReference type="InterPro" id="IPR000408">
    <property type="entry name" value="Reg_chr_condens"/>
</dbReference>
<dbReference type="InterPro" id="IPR009091">
    <property type="entry name" value="RCC1/BLIP-II"/>
</dbReference>
<dbReference type="SUPFAM" id="SSF50985">
    <property type="entry name" value="RCC1/BLIP-II"/>
    <property type="match status" value="1"/>
</dbReference>
<dbReference type="InterPro" id="IPR036439">
    <property type="entry name" value="Dockerin_dom_sf"/>
</dbReference>
<dbReference type="Pfam" id="PF00404">
    <property type="entry name" value="Dockerin_1"/>
    <property type="match status" value="1"/>
</dbReference>
<dbReference type="GO" id="GO:0000272">
    <property type="term" value="P:polysaccharide catabolic process"/>
    <property type="evidence" value="ECO:0007669"/>
    <property type="project" value="InterPro"/>
</dbReference>
<keyword evidence="2" id="KW-1185">Reference proteome</keyword>
<dbReference type="SUPFAM" id="SSF63446">
    <property type="entry name" value="Type I dockerin domain"/>
    <property type="match status" value="1"/>
</dbReference>
<comment type="caution">
    <text evidence="1">The sequence shown here is derived from an EMBL/GenBank/DDBJ whole genome shotgun (WGS) entry which is preliminary data.</text>
</comment>
<dbReference type="AlphaFoldDB" id="A0A0L6JP96"/>
<dbReference type="OrthoDB" id="1818396at2"/>
<evidence type="ECO:0008006" key="3">
    <source>
        <dbReference type="Google" id="ProtNLM"/>
    </source>
</evidence>
<reference evidence="2" key="1">
    <citation type="submission" date="2015-07" db="EMBL/GenBank/DDBJ databases">
        <title>Near-Complete Genome Sequence of the Cellulolytic Bacterium Bacteroides (Pseudobacteroides) cellulosolvens ATCC 35603.</title>
        <authorList>
            <person name="Dassa B."/>
            <person name="Utturkar S.M."/>
            <person name="Klingeman D.M."/>
            <person name="Hurt R.A."/>
            <person name="Keller M."/>
            <person name="Xu J."/>
            <person name="Reddy Y.H.K."/>
            <person name="Borovok I."/>
            <person name="Grinberg I.R."/>
            <person name="Lamed R."/>
            <person name="Zhivin O."/>
            <person name="Bayer E.A."/>
            <person name="Brown S.D."/>
        </authorList>
    </citation>
    <scope>NUCLEOTIDE SEQUENCE [LARGE SCALE GENOMIC DNA]</scope>
    <source>
        <strain evidence="2">DSM 2933</strain>
    </source>
</reference>
<proteinExistence type="predicted"/>
<sequence>MYQHYIPEGLKNIKQVSAGMEHTLVLKNDGSIIGFGMVPFIVPNFFSNEASQSQETGTFTISGFISPDIAGITKSNNAKENFDVELVELKRKMITGQDGYFKFFNVPRNLEGYTIKVTNSCYFERDIPNIIINNTSVELGTIEEPIFMWGGDFYRDNVINMQDLIILAKVLNVDSSDEKYSYVYDLNRDKVIDMKDVFIIARHFCDAREDYGIFGE</sequence>
<dbReference type="PROSITE" id="PS00448">
    <property type="entry name" value="CLOS_CELLULOSOME_RPT"/>
    <property type="match status" value="1"/>
</dbReference>